<evidence type="ECO:0008006" key="9">
    <source>
        <dbReference type="Google" id="ProtNLM"/>
    </source>
</evidence>
<comment type="subcellular location">
    <subcellularLocation>
        <location evidence="1">Membrane</location>
        <topology evidence="1">Multi-pass membrane protein</topology>
    </subcellularLocation>
</comment>
<dbReference type="PANTHER" id="PTHR46187:SF3">
    <property type="entry name" value="ALKALINE CERAMIDASE 3"/>
    <property type="match status" value="1"/>
</dbReference>
<evidence type="ECO:0000313" key="8">
    <source>
        <dbReference type="Proteomes" id="UP000623461"/>
    </source>
</evidence>
<feature type="transmembrane region" description="Helical" evidence="6">
    <location>
        <begin position="149"/>
        <end position="167"/>
    </location>
</feature>
<keyword evidence="8" id="KW-1185">Reference proteome</keyword>
<dbReference type="InterPro" id="IPR008901">
    <property type="entry name" value="ACER"/>
</dbReference>
<organism evidence="7 8">
    <name type="scientific">Terrabacter tumescens</name>
    <dbReference type="NCBI Taxonomy" id="60443"/>
    <lineage>
        <taxon>Bacteria</taxon>
        <taxon>Bacillati</taxon>
        <taxon>Actinomycetota</taxon>
        <taxon>Actinomycetes</taxon>
        <taxon>Micrococcales</taxon>
        <taxon>Intrasporangiaceae</taxon>
        <taxon>Terrabacter</taxon>
    </lineage>
</organism>
<evidence type="ECO:0000256" key="1">
    <source>
        <dbReference type="ARBA" id="ARBA00004141"/>
    </source>
</evidence>
<keyword evidence="5 6" id="KW-0472">Membrane</keyword>
<reference evidence="8" key="1">
    <citation type="journal article" date="2019" name="Int. J. Syst. Evol. Microbiol.">
        <title>The Global Catalogue of Microorganisms (GCM) 10K type strain sequencing project: providing services to taxonomists for standard genome sequencing and annotation.</title>
        <authorList>
            <consortium name="The Broad Institute Genomics Platform"/>
            <consortium name="The Broad Institute Genome Sequencing Center for Infectious Disease"/>
            <person name="Wu L."/>
            <person name="Ma J."/>
        </authorList>
    </citation>
    <scope>NUCLEOTIDE SEQUENCE [LARGE SCALE GENOMIC DNA]</scope>
    <source>
        <strain evidence="8">JCM 1365</strain>
    </source>
</reference>
<accession>A0ABQ2HU46</accession>
<feature type="transmembrane region" description="Helical" evidence="6">
    <location>
        <begin position="210"/>
        <end position="229"/>
    </location>
</feature>
<evidence type="ECO:0000256" key="4">
    <source>
        <dbReference type="ARBA" id="ARBA00022989"/>
    </source>
</evidence>
<feature type="transmembrane region" description="Helical" evidence="6">
    <location>
        <begin position="39"/>
        <end position="58"/>
    </location>
</feature>
<keyword evidence="3" id="KW-0378">Hydrolase</keyword>
<name>A0ABQ2HU46_9MICO</name>
<dbReference type="Pfam" id="PF05875">
    <property type="entry name" value="Ceramidase"/>
    <property type="match status" value="1"/>
</dbReference>
<keyword evidence="4 6" id="KW-1133">Transmembrane helix</keyword>
<sequence length="239" mass="25280">MPCTAPRAYRRGMHADGATCLTTRCFCELVRPEGIAQPANAWSSLAFVVAGVAALVLLRPATRPERVLMPLLAVALAAVGVGSFAFHATLTLWGQFVDVLPMYAVGCVLLAGALVRLGRVTPRRAAVGGVALLVALAVLLWVWPESRRVLFAAVLLPGIVLELVRAGRAGRGRGAGGGARWLHVGLGLLVTAYLLWVLDQAGLWCDPGSPLQGHAAWHVLGALAGWCLARHWSGRRLVP</sequence>
<gene>
    <name evidence="7" type="ORF">GCM10009721_14330</name>
</gene>
<evidence type="ECO:0000256" key="6">
    <source>
        <dbReference type="SAM" id="Phobius"/>
    </source>
</evidence>
<evidence type="ECO:0000256" key="2">
    <source>
        <dbReference type="ARBA" id="ARBA00022692"/>
    </source>
</evidence>
<keyword evidence="2 6" id="KW-0812">Transmembrane</keyword>
<protein>
    <recommendedName>
        <fullName evidence="9">Ceramidase</fullName>
    </recommendedName>
</protein>
<feature type="transmembrane region" description="Helical" evidence="6">
    <location>
        <begin position="179"/>
        <end position="198"/>
    </location>
</feature>
<feature type="transmembrane region" description="Helical" evidence="6">
    <location>
        <begin position="70"/>
        <end position="93"/>
    </location>
</feature>
<dbReference type="PANTHER" id="PTHR46187">
    <property type="entry name" value="ALKALINE CERAMIDASE 3"/>
    <property type="match status" value="1"/>
</dbReference>
<feature type="transmembrane region" description="Helical" evidence="6">
    <location>
        <begin position="99"/>
        <end position="118"/>
    </location>
</feature>
<proteinExistence type="predicted"/>
<evidence type="ECO:0000256" key="3">
    <source>
        <dbReference type="ARBA" id="ARBA00022801"/>
    </source>
</evidence>
<comment type="caution">
    <text evidence="7">The sequence shown here is derived from an EMBL/GenBank/DDBJ whole genome shotgun (WGS) entry which is preliminary data.</text>
</comment>
<dbReference type="Proteomes" id="UP000623461">
    <property type="component" value="Unassembled WGS sequence"/>
</dbReference>
<feature type="transmembrane region" description="Helical" evidence="6">
    <location>
        <begin position="125"/>
        <end position="143"/>
    </location>
</feature>
<evidence type="ECO:0000256" key="5">
    <source>
        <dbReference type="ARBA" id="ARBA00023136"/>
    </source>
</evidence>
<dbReference type="EMBL" id="BMNZ01000002">
    <property type="protein sequence ID" value="GGM90090.1"/>
    <property type="molecule type" value="Genomic_DNA"/>
</dbReference>
<evidence type="ECO:0000313" key="7">
    <source>
        <dbReference type="EMBL" id="GGM90090.1"/>
    </source>
</evidence>